<dbReference type="Proteomes" id="UP001271007">
    <property type="component" value="Unassembled WGS sequence"/>
</dbReference>
<organism evidence="1 2">
    <name type="scientific">Extremus antarcticus</name>
    <dbReference type="NCBI Taxonomy" id="702011"/>
    <lineage>
        <taxon>Eukaryota</taxon>
        <taxon>Fungi</taxon>
        <taxon>Dikarya</taxon>
        <taxon>Ascomycota</taxon>
        <taxon>Pezizomycotina</taxon>
        <taxon>Dothideomycetes</taxon>
        <taxon>Dothideomycetidae</taxon>
        <taxon>Mycosphaerellales</taxon>
        <taxon>Extremaceae</taxon>
        <taxon>Extremus</taxon>
    </lineage>
</organism>
<evidence type="ECO:0000313" key="1">
    <source>
        <dbReference type="EMBL" id="KAK3051578.1"/>
    </source>
</evidence>
<comment type="caution">
    <text evidence="1">The sequence shown here is derived from an EMBL/GenBank/DDBJ whole genome shotgun (WGS) entry which is preliminary data.</text>
</comment>
<proteinExistence type="predicted"/>
<keyword evidence="2" id="KW-1185">Reference proteome</keyword>
<dbReference type="EMBL" id="JAWDJX010000025">
    <property type="protein sequence ID" value="KAK3051578.1"/>
    <property type="molecule type" value="Genomic_DNA"/>
</dbReference>
<sequence length="298" mass="33027">MKFTRILKKAFSKIGLAAPCDLRISPPTQYVHVAHGSPGFPVCPSKDGFRLAAGGGSRQAILADRAAARYPRHHHLPITQATRTIHLPTASVAVDRDELMLKSPIDPHPLKLVSSNPSTLEKHAQAFSPTRSSFDTPLATIAEEHSTVQIPAEDYNAVHSELDSLRHFYTNHQAELTDLQTSLELAHNINYALKHSSRHGPRKLKQLVATLTAQLHAREIEIEDWRQKFATLAWTAGLRGEISKTKEMLEGSVSELEAQAAVWRGRLEEVARMGREVERKERGLGMWWQGEGLGGGLV</sequence>
<dbReference type="AlphaFoldDB" id="A0AAJ0GB57"/>
<reference evidence="1" key="1">
    <citation type="submission" date="2023-04" db="EMBL/GenBank/DDBJ databases">
        <title>Black Yeasts Isolated from many extreme environments.</title>
        <authorList>
            <person name="Coleine C."/>
            <person name="Stajich J.E."/>
            <person name="Selbmann L."/>
        </authorList>
    </citation>
    <scope>NUCLEOTIDE SEQUENCE</scope>
    <source>
        <strain evidence="1">CCFEE 5312</strain>
    </source>
</reference>
<gene>
    <name evidence="1" type="ORF">LTR09_007233</name>
</gene>
<evidence type="ECO:0000313" key="2">
    <source>
        <dbReference type="Proteomes" id="UP001271007"/>
    </source>
</evidence>
<accession>A0AAJ0GB57</accession>
<protein>
    <submittedName>
        <fullName evidence="1">Uncharacterized protein</fullName>
    </submittedName>
</protein>
<name>A0AAJ0GB57_9PEZI</name>